<accession>A0A1J3DLT6</accession>
<evidence type="ECO:0000256" key="6">
    <source>
        <dbReference type="SAM" id="MobiDB-lite"/>
    </source>
</evidence>
<evidence type="ECO:0000256" key="4">
    <source>
        <dbReference type="ARBA" id="ARBA00022723"/>
    </source>
</evidence>
<feature type="region of interest" description="Disordered" evidence="6">
    <location>
        <begin position="1"/>
        <end position="33"/>
    </location>
</feature>
<dbReference type="Gene3D" id="1.10.1200.270">
    <property type="entry name" value="Methyltransferase, alpha-helical capping domain"/>
    <property type="match status" value="1"/>
</dbReference>
<dbReference type="InterPro" id="IPR029063">
    <property type="entry name" value="SAM-dependent_MTases_sf"/>
</dbReference>
<evidence type="ECO:0000256" key="2">
    <source>
        <dbReference type="ARBA" id="ARBA00022679"/>
    </source>
</evidence>
<organism evidence="7">
    <name type="scientific">Noccaea caerulescens</name>
    <name type="common">Alpine penny-cress</name>
    <name type="synonym">Thlaspi caerulescens</name>
    <dbReference type="NCBI Taxonomy" id="107243"/>
    <lineage>
        <taxon>Eukaryota</taxon>
        <taxon>Viridiplantae</taxon>
        <taxon>Streptophyta</taxon>
        <taxon>Embryophyta</taxon>
        <taxon>Tracheophyta</taxon>
        <taxon>Spermatophyta</taxon>
        <taxon>Magnoliopsida</taxon>
        <taxon>eudicotyledons</taxon>
        <taxon>Gunneridae</taxon>
        <taxon>Pentapetalae</taxon>
        <taxon>rosids</taxon>
        <taxon>malvids</taxon>
        <taxon>Brassicales</taxon>
        <taxon>Brassicaceae</taxon>
        <taxon>Coluteocarpeae</taxon>
        <taxon>Noccaea</taxon>
    </lineage>
</organism>
<dbReference type="PANTHER" id="PTHR31009">
    <property type="entry name" value="S-ADENOSYL-L-METHIONINE:CARBOXYL METHYLTRANSFERASE FAMILY PROTEIN"/>
    <property type="match status" value="1"/>
</dbReference>
<dbReference type="Gene3D" id="3.40.50.150">
    <property type="entry name" value="Vaccinia Virus protein VP39"/>
    <property type="match status" value="1"/>
</dbReference>
<dbReference type="EMBL" id="GEVI01014532">
    <property type="protein sequence ID" value="JAU17788.1"/>
    <property type="molecule type" value="Transcribed_RNA"/>
</dbReference>
<keyword evidence="5" id="KW-0460">Magnesium</keyword>
<keyword evidence="2 7" id="KW-0808">Transferase</keyword>
<keyword evidence="1 7" id="KW-0489">Methyltransferase</keyword>
<evidence type="ECO:0000256" key="5">
    <source>
        <dbReference type="ARBA" id="ARBA00022842"/>
    </source>
</evidence>
<dbReference type="GO" id="GO:0046872">
    <property type="term" value="F:metal ion binding"/>
    <property type="evidence" value="ECO:0007669"/>
    <property type="project" value="UniProtKB-KW"/>
</dbReference>
<reference evidence="7" key="1">
    <citation type="submission" date="2016-07" db="EMBL/GenBank/DDBJ databases">
        <title>De novo transcriptome assembly of four accessions of the metal hyperaccumulator plant Noccaea caerulescens.</title>
        <authorList>
            <person name="Blande D."/>
            <person name="Halimaa P."/>
            <person name="Tervahauta A.I."/>
            <person name="Aarts M.G."/>
            <person name="Karenlampi S.O."/>
        </authorList>
    </citation>
    <scope>NUCLEOTIDE SEQUENCE</scope>
</reference>
<dbReference type="GO" id="GO:0008168">
    <property type="term" value="F:methyltransferase activity"/>
    <property type="evidence" value="ECO:0007669"/>
    <property type="project" value="UniProtKB-KW"/>
</dbReference>
<protein>
    <submittedName>
        <fullName evidence="7">Salicylate/benzoate carboxyl methyltransferase</fullName>
    </submittedName>
</protein>
<gene>
    <name evidence="7" type="ORF">GA_TR12621_c0_g1_i1_g.40335</name>
</gene>
<dbReference type="InterPro" id="IPR005299">
    <property type="entry name" value="MeTrfase_7"/>
</dbReference>
<evidence type="ECO:0000256" key="1">
    <source>
        <dbReference type="ARBA" id="ARBA00022603"/>
    </source>
</evidence>
<proteinExistence type="predicted"/>
<keyword evidence="3" id="KW-0949">S-adenosyl-L-methionine</keyword>
<sequence>MSSSRDSFVNALSMKGGEGEHSYSSNSRHQRDAIAKTRPVVEENIREMLLKLNFPKCIKVTDFGCSSGQNTFLVMFEIVNTITGSYQQTNQNLPEIDYCLNDLPETDFNTTFKLVPSFTKEVKGNCFISGIPGSFYSRLFPNKSLHFLHSSYSIHWLSKVPQGLEDNKNNVYIRSGCPLSVSKSYMTQFQNDFYSFLRLRSEEMLSNGHMVLTFIGKKDLDPLNRDGHYLWSLLSDALVDLVSEGVVKESEVESFNLPFYKPNEGEVREIVQNEGSFEINKIDTYELLVYNKSDEEEDDDDQSSHGIEVGKKKANVTRSITEPMLLAHFGDTNIINHLFVKFAYHATQDYASFPDQTTFNIIISLIRK</sequence>
<dbReference type="AlphaFoldDB" id="A0A1J3DLT6"/>
<dbReference type="InterPro" id="IPR042086">
    <property type="entry name" value="MeTrfase_capping"/>
</dbReference>
<name>A0A1J3DLT6_NOCCA</name>
<dbReference type="Pfam" id="PF03492">
    <property type="entry name" value="Methyltransf_7"/>
    <property type="match status" value="1"/>
</dbReference>
<dbReference type="SUPFAM" id="SSF53335">
    <property type="entry name" value="S-adenosyl-L-methionine-dependent methyltransferases"/>
    <property type="match status" value="1"/>
</dbReference>
<evidence type="ECO:0000256" key="3">
    <source>
        <dbReference type="ARBA" id="ARBA00022691"/>
    </source>
</evidence>
<dbReference type="GO" id="GO:0032259">
    <property type="term" value="P:methylation"/>
    <property type="evidence" value="ECO:0007669"/>
    <property type="project" value="UniProtKB-KW"/>
</dbReference>
<evidence type="ECO:0000313" key="7">
    <source>
        <dbReference type="EMBL" id="JAU17788.1"/>
    </source>
</evidence>
<keyword evidence="4" id="KW-0479">Metal-binding</keyword>